<gene>
    <name evidence="3" type="ORF">DMP08_05990</name>
</gene>
<evidence type="ECO:0000313" key="3">
    <source>
        <dbReference type="EMBL" id="RNL44739.1"/>
    </source>
</evidence>
<dbReference type="RefSeq" id="WP_123192044.1">
    <property type="nucleotide sequence ID" value="NZ_QICD01000009.1"/>
</dbReference>
<evidence type="ECO:0000256" key="1">
    <source>
        <dbReference type="ARBA" id="ARBA00004328"/>
    </source>
</evidence>
<dbReference type="Pfam" id="PF05065">
    <property type="entry name" value="Phage_capsid"/>
    <property type="match status" value="1"/>
</dbReference>
<accession>A0A3N0BBM0</accession>
<dbReference type="NCBIfam" id="TIGR01554">
    <property type="entry name" value="major_cap_HK97"/>
    <property type="match status" value="1"/>
</dbReference>
<keyword evidence="4" id="KW-1185">Reference proteome</keyword>
<dbReference type="InterPro" id="IPR054612">
    <property type="entry name" value="Phage_capsid-like_C"/>
</dbReference>
<protein>
    <submittedName>
        <fullName evidence="3">Phage major capsid protein</fullName>
    </submittedName>
</protein>
<dbReference type="SUPFAM" id="SSF56563">
    <property type="entry name" value="Major capsid protein gp5"/>
    <property type="match status" value="1"/>
</dbReference>
<evidence type="ECO:0000259" key="2">
    <source>
        <dbReference type="Pfam" id="PF05065"/>
    </source>
</evidence>
<dbReference type="InterPro" id="IPR024455">
    <property type="entry name" value="Phage_capsid"/>
</dbReference>
<comment type="caution">
    <text evidence="3">The sequence shown here is derived from an EMBL/GenBank/DDBJ whole genome shotgun (WGS) entry which is preliminary data.</text>
</comment>
<proteinExistence type="predicted"/>
<comment type="subcellular location">
    <subcellularLocation>
        <location evidence="1">Virion</location>
    </subcellularLocation>
</comment>
<organism evidence="3 4">
    <name type="scientific">Paraeggerthella hongkongensis</name>
    <dbReference type="NCBI Taxonomy" id="230658"/>
    <lineage>
        <taxon>Bacteria</taxon>
        <taxon>Bacillati</taxon>
        <taxon>Actinomycetota</taxon>
        <taxon>Coriobacteriia</taxon>
        <taxon>Eggerthellales</taxon>
        <taxon>Eggerthellaceae</taxon>
        <taxon>Paraeggerthella</taxon>
    </lineage>
</organism>
<dbReference type="OrthoDB" id="3233650at2"/>
<feature type="domain" description="Phage capsid-like C-terminal" evidence="2">
    <location>
        <begin position="12"/>
        <end position="297"/>
    </location>
</feature>
<dbReference type="AlphaFoldDB" id="A0A3N0BBM0"/>
<name>A0A3N0BBM0_9ACTN</name>
<dbReference type="EMBL" id="QICD01000009">
    <property type="protein sequence ID" value="RNL44739.1"/>
    <property type="molecule type" value="Genomic_DNA"/>
</dbReference>
<evidence type="ECO:0000313" key="4">
    <source>
        <dbReference type="Proteomes" id="UP000278632"/>
    </source>
</evidence>
<reference evidence="4" key="1">
    <citation type="submission" date="2018-05" db="EMBL/GenBank/DDBJ databases">
        <title>Genome Sequencing of selected type strains of the family Eggerthellaceae.</title>
        <authorList>
            <person name="Danylec N."/>
            <person name="Stoll D.A."/>
            <person name="Doetsch A."/>
            <person name="Huch M."/>
        </authorList>
    </citation>
    <scope>NUCLEOTIDE SEQUENCE [LARGE SCALE GENOMIC DNA]</scope>
    <source>
        <strain evidence="4">DSM 16106</strain>
    </source>
</reference>
<dbReference type="Proteomes" id="UP000278632">
    <property type="component" value="Unassembled WGS sequence"/>
</dbReference>
<sequence length="305" mass="32335">MAKEDVNRETSGILLPAEVSKEIWAKAIDESAIMQLATKIPLLGQGKEFQTITGDPEASWVSETEKIATGKHTFGTKSMKGYKLGVIEPFSMEFKRDKAALYEACVNRLPKSIGVKFDKTVFGLAGAAPGASFDTLADAAAVDIETDPWLGLVTADAAVSASDGMLDGWALAPAAKTILLTEKDGMGRPLFVNSVLADGSVPALLGHPAHVKKGVYKPGTAATSTADGTPAQLGFAGEWASAMWGAVEGVRISISEQSTITLDGQPFNLWEHDMFAVKVMFEVGFIVKDIARFAKLVGKTPKKTS</sequence>